<evidence type="ECO:0000313" key="2">
    <source>
        <dbReference type="EMBL" id="MEQ2213698.1"/>
    </source>
</evidence>
<dbReference type="Proteomes" id="UP001434883">
    <property type="component" value="Unassembled WGS sequence"/>
</dbReference>
<evidence type="ECO:0000256" key="1">
    <source>
        <dbReference type="SAM" id="MobiDB-lite"/>
    </source>
</evidence>
<name>A0ABV0S1W6_9TELE</name>
<gene>
    <name evidence="2" type="ORF">XENOCAPTIV_019486</name>
</gene>
<reference evidence="2 3" key="1">
    <citation type="submission" date="2021-06" db="EMBL/GenBank/DDBJ databases">
        <authorList>
            <person name="Palmer J.M."/>
        </authorList>
    </citation>
    <scope>NUCLEOTIDE SEQUENCE [LARGE SCALE GENOMIC DNA]</scope>
    <source>
        <strain evidence="2 3">XC_2019</strain>
        <tissue evidence="2">Muscle</tissue>
    </source>
</reference>
<evidence type="ECO:0000313" key="3">
    <source>
        <dbReference type="Proteomes" id="UP001434883"/>
    </source>
</evidence>
<sequence>MQAICLACPHSHTDVDTRHTNVLERKRGAEFCLSKAELNFKFAYTVTPFLYFNKGMLAPMLLQFYNREVRANFWCLILQLIANRMSIALQHTATSRQPEHSVERGKHKHHSL</sequence>
<comment type="caution">
    <text evidence="2">The sequence shown here is derived from an EMBL/GenBank/DDBJ whole genome shotgun (WGS) entry which is preliminary data.</text>
</comment>
<proteinExistence type="predicted"/>
<protein>
    <submittedName>
        <fullName evidence="2">Uncharacterized protein</fullName>
    </submittedName>
</protein>
<keyword evidence="3" id="KW-1185">Reference proteome</keyword>
<organism evidence="2 3">
    <name type="scientific">Xenoophorus captivus</name>
    <dbReference type="NCBI Taxonomy" id="1517983"/>
    <lineage>
        <taxon>Eukaryota</taxon>
        <taxon>Metazoa</taxon>
        <taxon>Chordata</taxon>
        <taxon>Craniata</taxon>
        <taxon>Vertebrata</taxon>
        <taxon>Euteleostomi</taxon>
        <taxon>Actinopterygii</taxon>
        <taxon>Neopterygii</taxon>
        <taxon>Teleostei</taxon>
        <taxon>Neoteleostei</taxon>
        <taxon>Acanthomorphata</taxon>
        <taxon>Ovalentaria</taxon>
        <taxon>Atherinomorphae</taxon>
        <taxon>Cyprinodontiformes</taxon>
        <taxon>Goodeidae</taxon>
        <taxon>Xenoophorus</taxon>
    </lineage>
</organism>
<accession>A0ABV0S1W6</accession>
<dbReference type="EMBL" id="JAHRIN010062950">
    <property type="protein sequence ID" value="MEQ2213698.1"/>
    <property type="molecule type" value="Genomic_DNA"/>
</dbReference>
<feature type="region of interest" description="Disordered" evidence="1">
    <location>
        <begin position="93"/>
        <end position="112"/>
    </location>
</feature>